<comment type="caution">
    <text evidence="1">The sequence shown here is derived from an EMBL/GenBank/DDBJ whole genome shotgun (WGS) entry which is preliminary data.</text>
</comment>
<dbReference type="Proteomes" id="UP000727407">
    <property type="component" value="Unassembled WGS sequence"/>
</dbReference>
<feature type="non-terminal residue" evidence="1">
    <location>
        <position position="1"/>
    </location>
</feature>
<organism evidence="1 2">
    <name type="scientific">Clarias magur</name>
    <name type="common">Asian catfish</name>
    <name type="synonym">Macropteronotus magur</name>
    <dbReference type="NCBI Taxonomy" id="1594786"/>
    <lineage>
        <taxon>Eukaryota</taxon>
        <taxon>Metazoa</taxon>
        <taxon>Chordata</taxon>
        <taxon>Craniata</taxon>
        <taxon>Vertebrata</taxon>
        <taxon>Euteleostomi</taxon>
        <taxon>Actinopterygii</taxon>
        <taxon>Neopterygii</taxon>
        <taxon>Teleostei</taxon>
        <taxon>Ostariophysi</taxon>
        <taxon>Siluriformes</taxon>
        <taxon>Clariidae</taxon>
        <taxon>Clarias</taxon>
    </lineage>
</organism>
<accession>A0A8J4TSP3</accession>
<evidence type="ECO:0000313" key="2">
    <source>
        <dbReference type="Proteomes" id="UP000727407"/>
    </source>
</evidence>
<dbReference type="AlphaFoldDB" id="A0A8J4TSP3"/>
<protein>
    <submittedName>
        <fullName evidence="1">Uncharacterized protein</fullName>
    </submittedName>
</protein>
<gene>
    <name evidence="1" type="ORF">DAT39_009209</name>
</gene>
<dbReference type="OrthoDB" id="9945889at2759"/>
<proteinExistence type="predicted"/>
<keyword evidence="2" id="KW-1185">Reference proteome</keyword>
<feature type="non-terminal residue" evidence="1">
    <location>
        <position position="51"/>
    </location>
</feature>
<name>A0A8J4TSP3_CLAMG</name>
<sequence length="51" mass="5311">LKMDGVLEATIALCGCKVLCSILCLPAFKGSLSSVSLCCVCLLLFTDLSIT</sequence>
<reference evidence="1" key="1">
    <citation type="submission" date="2020-07" db="EMBL/GenBank/DDBJ databases">
        <title>Clarias magur genome sequencing, assembly and annotation.</title>
        <authorList>
            <person name="Kushwaha B."/>
            <person name="Kumar R."/>
            <person name="Das P."/>
            <person name="Joshi C.G."/>
            <person name="Kumar D."/>
            <person name="Nagpure N.S."/>
            <person name="Pandey M."/>
            <person name="Agarwal S."/>
            <person name="Srivastava S."/>
            <person name="Singh M."/>
            <person name="Sahoo L."/>
            <person name="Jayasankar P."/>
            <person name="Meher P.K."/>
            <person name="Koringa P.G."/>
            <person name="Iquebal M.A."/>
            <person name="Das S.P."/>
            <person name="Bit A."/>
            <person name="Patnaik S."/>
            <person name="Patel N."/>
            <person name="Shah T.M."/>
            <person name="Hinsu A."/>
            <person name="Jena J.K."/>
        </authorList>
    </citation>
    <scope>NUCLEOTIDE SEQUENCE</scope>
    <source>
        <strain evidence="1">CIFAMagur01</strain>
        <tissue evidence="1">Testis</tissue>
    </source>
</reference>
<dbReference type="EMBL" id="QNUK01000120">
    <property type="protein sequence ID" value="KAF5901060.1"/>
    <property type="molecule type" value="Genomic_DNA"/>
</dbReference>
<evidence type="ECO:0000313" key="1">
    <source>
        <dbReference type="EMBL" id="KAF5901060.1"/>
    </source>
</evidence>